<evidence type="ECO:0000259" key="7">
    <source>
        <dbReference type="Pfam" id="PF07669"/>
    </source>
</evidence>
<evidence type="ECO:0000256" key="3">
    <source>
        <dbReference type="ARBA" id="ARBA00022679"/>
    </source>
</evidence>
<evidence type="ECO:0000256" key="5">
    <source>
        <dbReference type="ARBA" id="ARBA00047942"/>
    </source>
</evidence>
<dbReference type="KEGG" id="mpe:MYPE5590"/>
<proteinExistence type="predicted"/>
<dbReference type="AlphaFoldDB" id="Q8EVK4"/>
<dbReference type="eggNOG" id="COG0286">
    <property type="taxonomic scope" value="Bacteria"/>
</dbReference>
<dbReference type="PANTHER" id="PTHR33841">
    <property type="entry name" value="DNA METHYLTRANSFERASE YEEA-RELATED"/>
    <property type="match status" value="1"/>
</dbReference>
<protein>
    <recommendedName>
        <fullName evidence="1">site-specific DNA-methyltransferase (adenine-specific)</fullName>
        <ecNumber evidence="1">2.1.1.72</ecNumber>
    </recommendedName>
</protein>
<dbReference type="GO" id="GO:0009007">
    <property type="term" value="F:site-specific DNA-methyltransferase (adenine-specific) activity"/>
    <property type="evidence" value="ECO:0007669"/>
    <property type="project" value="UniProtKB-EC"/>
</dbReference>
<keyword evidence="6" id="KW-0175">Coiled coil</keyword>
<feature type="coiled-coil region" evidence="6">
    <location>
        <begin position="65"/>
        <end position="92"/>
    </location>
</feature>
<dbReference type="PROSITE" id="PS00092">
    <property type="entry name" value="N6_MTASE"/>
    <property type="match status" value="1"/>
</dbReference>
<dbReference type="EMBL" id="BA000026">
    <property type="protein sequence ID" value="BAC44349.1"/>
    <property type="molecule type" value="Genomic_DNA"/>
</dbReference>
<dbReference type="HOGENOM" id="CLU_024181_1_0_14"/>
<name>Q8EVK4_MALP2</name>
<dbReference type="Pfam" id="PF07669">
    <property type="entry name" value="Eco57I"/>
    <property type="match status" value="1"/>
</dbReference>
<evidence type="ECO:0000313" key="9">
    <source>
        <dbReference type="Proteomes" id="UP000002522"/>
    </source>
</evidence>
<dbReference type="REBASE" id="6755">
    <property type="entry name" value="MpeORF5600P"/>
</dbReference>
<dbReference type="InParanoid" id="Q8EVK4"/>
<dbReference type="PANTHER" id="PTHR33841:SF1">
    <property type="entry name" value="DNA METHYLTRANSFERASE A"/>
    <property type="match status" value="1"/>
</dbReference>
<dbReference type="InterPro" id="IPR002052">
    <property type="entry name" value="DNA_methylase_N6_adenine_CS"/>
</dbReference>
<dbReference type="InterPro" id="IPR011639">
    <property type="entry name" value="MethylTrfase_TaqI-like_dom"/>
</dbReference>
<comment type="catalytic activity">
    <reaction evidence="5">
        <text>a 2'-deoxyadenosine in DNA + S-adenosyl-L-methionine = an N(6)-methyl-2'-deoxyadenosine in DNA + S-adenosyl-L-homocysteine + H(+)</text>
        <dbReference type="Rhea" id="RHEA:15197"/>
        <dbReference type="Rhea" id="RHEA-COMP:12418"/>
        <dbReference type="Rhea" id="RHEA-COMP:12419"/>
        <dbReference type="ChEBI" id="CHEBI:15378"/>
        <dbReference type="ChEBI" id="CHEBI:57856"/>
        <dbReference type="ChEBI" id="CHEBI:59789"/>
        <dbReference type="ChEBI" id="CHEBI:90615"/>
        <dbReference type="ChEBI" id="CHEBI:90616"/>
        <dbReference type="EC" id="2.1.1.72"/>
    </reaction>
</comment>
<evidence type="ECO:0000256" key="6">
    <source>
        <dbReference type="SAM" id="Coils"/>
    </source>
</evidence>
<reference evidence="8 9" key="1">
    <citation type="journal article" date="2002" name="Nucleic Acids Res.">
        <title>The complete genomic sequence of Mycoplasma penetrans, an intracellular bacterial pathogen in humans.</title>
        <authorList>
            <person name="Sasaki Y."/>
            <person name="Ishikawa J."/>
            <person name="Yamashita A."/>
            <person name="Oshima K."/>
            <person name="Kenri T."/>
            <person name="Furuya K."/>
            <person name="Yoshino C."/>
            <person name="Horino A."/>
            <person name="Shiba T."/>
            <person name="Sasaki T."/>
            <person name="Hattori M."/>
        </authorList>
    </citation>
    <scope>NUCLEOTIDE SEQUENCE [LARGE SCALE GENOMIC DNA]</scope>
    <source>
        <strain evidence="8 9">HF-2</strain>
    </source>
</reference>
<dbReference type="GO" id="GO:0006304">
    <property type="term" value="P:DNA modification"/>
    <property type="evidence" value="ECO:0007669"/>
    <property type="project" value="InterPro"/>
</dbReference>
<sequence length="515" mass="59618">MILEIFMNNNHNPDVLNCIANLSSDEIFTSPEIANKLLDLLPREIWKNKNIRFLDPCCKTGVFLREITKRLIKGLEEEIPNLEKRINHILLNQVFGLSITELTGFISRRTLYCSKKANNKYSICDSFKDESGNIKYLLTDHMWNKDTCKMCGASVLNYSRSEKLETHAYSFIHFENLNEVFNMKFDVIVGNPPYHLSDGGGGIGSSAIPLYNKFVEQAIKMEPRYITMIIPSRWMIGGKGLDEFRNYMLACNKISTMVDYVNSSDCFSGVDVNGGICYFLWEKHYSGKCNFVNVEDGNTNTSSRYLLNGNKDFIRFNKAVSIVEKIKNHPSFKPFSSIVSFRNPFNIPSNANLKFTNPNNLLDLTKIYGFNKGRYEKFLHQDVLIEKNIVLRDRWKIFIPKAVGDANMKKRGLFLKPIKGIINSVCTETYLAIGPFDTEKEVDFCIEYMKTKFFHFLFGMKRISQNTTKETYDFIPLLDFSKIYTDAELYTMFQFSDEEINYIENIFSNKEFVNE</sequence>
<evidence type="ECO:0000256" key="2">
    <source>
        <dbReference type="ARBA" id="ARBA00022603"/>
    </source>
</evidence>
<dbReference type="InterPro" id="IPR050953">
    <property type="entry name" value="N4_N6_ade-DNA_methylase"/>
</dbReference>
<keyword evidence="9" id="KW-1185">Reference proteome</keyword>
<feature type="domain" description="Type II methyltransferase M.TaqI-like" evidence="7">
    <location>
        <begin position="92"/>
        <end position="267"/>
    </location>
</feature>
<dbReference type="STRING" id="272633.gene:10731676"/>
<evidence type="ECO:0000313" key="8">
    <source>
        <dbReference type="EMBL" id="BAC44349.1"/>
    </source>
</evidence>
<evidence type="ECO:0000256" key="1">
    <source>
        <dbReference type="ARBA" id="ARBA00011900"/>
    </source>
</evidence>
<dbReference type="GO" id="GO:0003676">
    <property type="term" value="F:nucleic acid binding"/>
    <property type="evidence" value="ECO:0007669"/>
    <property type="project" value="InterPro"/>
</dbReference>
<dbReference type="InterPro" id="IPR029063">
    <property type="entry name" value="SAM-dependent_MTases_sf"/>
</dbReference>
<keyword evidence="2" id="KW-0489">Methyltransferase</keyword>
<dbReference type="SUPFAM" id="SSF53335">
    <property type="entry name" value="S-adenosyl-L-methionine-dependent methyltransferases"/>
    <property type="match status" value="1"/>
</dbReference>
<dbReference type="GO" id="GO:0032259">
    <property type="term" value="P:methylation"/>
    <property type="evidence" value="ECO:0007669"/>
    <property type="project" value="UniProtKB-KW"/>
</dbReference>
<dbReference type="Proteomes" id="UP000002522">
    <property type="component" value="Chromosome"/>
</dbReference>
<keyword evidence="3" id="KW-0808">Transferase</keyword>
<accession>Q8EVK4</accession>
<keyword evidence="4" id="KW-0949">S-adenosyl-L-methionine</keyword>
<dbReference type="EC" id="2.1.1.72" evidence="1"/>
<dbReference type="PRINTS" id="PR00507">
    <property type="entry name" value="N12N6MTFRASE"/>
</dbReference>
<dbReference type="Gene3D" id="3.40.50.150">
    <property type="entry name" value="Vaccinia Virus protein VP39"/>
    <property type="match status" value="1"/>
</dbReference>
<organism evidence="8 9">
    <name type="scientific">Malacoplasma penetrans (strain HF-2)</name>
    <name type="common">Mycoplasma penetrans</name>
    <dbReference type="NCBI Taxonomy" id="272633"/>
    <lineage>
        <taxon>Bacteria</taxon>
        <taxon>Bacillati</taxon>
        <taxon>Mycoplasmatota</taxon>
        <taxon>Mycoplasmoidales</taxon>
        <taxon>Mycoplasmoidaceae</taxon>
        <taxon>Malacoplasma</taxon>
    </lineage>
</organism>
<gene>
    <name evidence="8" type="ordered locus">MYPE5590</name>
</gene>
<evidence type="ECO:0000256" key="4">
    <source>
        <dbReference type="ARBA" id="ARBA00022691"/>
    </source>
</evidence>